<evidence type="ECO:0000313" key="1">
    <source>
        <dbReference type="EMBL" id="QIE86151.1"/>
    </source>
</evidence>
<proteinExistence type="predicted"/>
<sequence>MPYATREELIKRWGMDALLVVADDDQDGVLDDDVVDEALAGASAEIDAYVGVLHRLPLAEQPATLIQPCCDIAMYRLSSDGASSTEEKRKRYEDAVGYLRRVAEGKASLGLATPPDQESSGFAYFEAEPKRFGKLL</sequence>
<protein>
    <submittedName>
        <fullName evidence="1">DUF1320 domain-containing protein</fullName>
    </submittedName>
</protein>
<dbReference type="AlphaFoldDB" id="A0A6G6IV85"/>
<accession>A0A6G6IV85</accession>
<evidence type="ECO:0000313" key="2">
    <source>
        <dbReference type="Proteomes" id="UP000501063"/>
    </source>
</evidence>
<dbReference type="Pfam" id="PF07030">
    <property type="entry name" value="Phage_Mu_Gp36"/>
    <property type="match status" value="1"/>
</dbReference>
<dbReference type="EMBL" id="CP049140">
    <property type="protein sequence ID" value="QIE86151.1"/>
    <property type="molecule type" value="Genomic_DNA"/>
</dbReference>
<dbReference type="InterPro" id="IPR009752">
    <property type="entry name" value="Phage_Mu_GpJ"/>
</dbReference>
<dbReference type="RefSeq" id="WP_024767749.1">
    <property type="nucleotide sequence ID" value="NZ_CP049140.1"/>
</dbReference>
<reference evidence="1 2" key="1">
    <citation type="submission" date="2020-02" db="EMBL/GenBank/DDBJ databases">
        <title>Integrative conjugative elements (ICEs) and plasmids drive adaptation of Pseudomonas nitroreducens strain HBP1 to wastewater environment.</title>
        <authorList>
            <person name="Sentchilo V."/>
            <person name="Carraro N."/>
            <person name="Bertelli C."/>
            <person name="van der Meer J.R."/>
        </authorList>
    </citation>
    <scope>NUCLEOTIDE SEQUENCE [LARGE SCALE GENOMIC DNA]</scope>
    <source>
        <strain evidence="1 2">HBP1</strain>
    </source>
</reference>
<dbReference type="Proteomes" id="UP000501063">
    <property type="component" value="Chromosome"/>
</dbReference>
<dbReference type="KEGG" id="pnt:G5B91_07690"/>
<name>A0A6G6IV85_PSENT</name>
<gene>
    <name evidence="1" type="ORF">G5B91_07690</name>
</gene>
<organism evidence="1 2">
    <name type="scientific">Pseudomonas nitroreducens</name>
    <dbReference type="NCBI Taxonomy" id="46680"/>
    <lineage>
        <taxon>Bacteria</taxon>
        <taxon>Pseudomonadati</taxon>
        <taxon>Pseudomonadota</taxon>
        <taxon>Gammaproteobacteria</taxon>
        <taxon>Pseudomonadales</taxon>
        <taxon>Pseudomonadaceae</taxon>
        <taxon>Pseudomonas</taxon>
    </lineage>
</organism>